<evidence type="ECO:0000313" key="2">
    <source>
        <dbReference type="EMBL" id="MEC3861264.1"/>
    </source>
</evidence>
<dbReference type="RefSeq" id="WP_326296980.1">
    <property type="nucleotide sequence ID" value="NZ_JAYLLH010000009.1"/>
</dbReference>
<dbReference type="Proteomes" id="UP001348149">
    <property type="component" value="Unassembled WGS sequence"/>
</dbReference>
<reference evidence="2 3" key="1">
    <citation type="submission" date="2024-01" db="EMBL/GenBank/DDBJ databases">
        <title>Mesobacterium rodlantinim sp. nov., isolated from shallow sea hydrothermal systems off Kueishantao Island.</title>
        <authorList>
            <person name="Su Z."/>
            <person name="Tang K."/>
        </authorList>
    </citation>
    <scope>NUCLEOTIDE SEQUENCE [LARGE SCALE GENOMIC DNA]</scope>
    <source>
        <strain evidence="2 3">TK19101</strain>
    </source>
</reference>
<organism evidence="2 3">
    <name type="scientific">Mesobacterium hydrothermale</name>
    <dbReference type="NCBI Taxonomy" id="3111907"/>
    <lineage>
        <taxon>Bacteria</taxon>
        <taxon>Pseudomonadati</taxon>
        <taxon>Pseudomonadota</taxon>
        <taxon>Alphaproteobacteria</taxon>
        <taxon>Rhodobacterales</taxon>
        <taxon>Roseobacteraceae</taxon>
        <taxon>Mesobacterium</taxon>
    </lineage>
</organism>
<gene>
    <name evidence="2" type="ORF">VK792_08210</name>
</gene>
<dbReference type="Pfam" id="PF20056">
    <property type="entry name" value="DUF6455"/>
    <property type="match status" value="1"/>
</dbReference>
<evidence type="ECO:0000313" key="3">
    <source>
        <dbReference type="Proteomes" id="UP001348149"/>
    </source>
</evidence>
<comment type="caution">
    <text evidence="2">The sequence shown here is derived from an EMBL/GenBank/DDBJ whole genome shotgun (WGS) entry which is preliminary data.</text>
</comment>
<feature type="domain" description="DUF6455" evidence="1">
    <location>
        <begin position="5"/>
        <end position="84"/>
    </location>
</feature>
<sequence>MTLHLGDPTRHFWITRSVARVMGLNLADEMASGRLSEKAYAQMITRCRGCPLTNQCTEWLASRTDLSRTAPDGCRNASELNRLNLLH</sequence>
<proteinExistence type="predicted"/>
<evidence type="ECO:0000259" key="1">
    <source>
        <dbReference type="Pfam" id="PF20056"/>
    </source>
</evidence>
<name>A0ABU6HHK7_9RHOB</name>
<keyword evidence="3" id="KW-1185">Reference proteome</keyword>
<accession>A0ABU6HHK7</accession>
<protein>
    <submittedName>
        <fullName evidence="2">DUF6455 family protein</fullName>
    </submittedName>
</protein>
<dbReference type="InterPro" id="IPR045601">
    <property type="entry name" value="DUF6455"/>
</dbReference>
<dbReference type="EMBL" id="JAYLLH010000009">
    <property type="protein sequence ID" value="MEC3861264.1"/>
    <property type="molecule type" value="Genomic_DNA"/>
</dbReference>